<dbReference type="RefSeq" id="WP_004008408.1">
    <property type="nucleotide sequence ID" value="NZ_CP068112.1"/>
</dbReference>
<dbReference type="Pfam" id="PF20060">
    <property type="entry name" value="DUF6459"/>
    <property type="match status" value="1"/>
</dbReference>
<sequence length="272" mass="30040">MKTALLEPNMTEANTTPPVTLPPDDATPQIGLSRTRPSDVPTPPTTTRVTVNLLLETERGFQQEVKRQGPASDDLQRTATIATNPRPQPVLGPAWKRRQVAKSSVRSLVRATYAQRGQTAQILTTYHQAEATEHPGTVPARELPTKSVRRSPVEDVQHSPRVWAAQMARCGLEIIEGTRPLSQMTRWASPQAYRYLEQRRNAIVSKQKPQPGLTGKTRRVSPVRVLSAHSRATSATTHEAVIVLNDGQRTRAAALTLENHGEQWMIAAIRLG</sequence>
<dbReference type="Proteomes" id="UP000250245">
    <property type="component" value="Unassembled WGS sequence"/>
</dbReference>
<gene>
    <name evidence="2" type="ORF">NCTC11820_00291</name>
</gene>
<dbReference type="InterPro" id="IPR045596">
    <property type="entry name" value="DUF6459"/>
</dbReference>
<proteinExistence type="predicted"/>
<dbReference type="EMBL" id="UASJ01000001">
    <property type="protein sequence ID" value="SQB63510.1"/>
    <property type="molecule type" value="Genomic_DNA"/>
</dbReference>
<name>A0A2X3AP30_9ACTO</name>
<feature type="compositionally biased region" description="Low complexity" evidence="1">
    <location>
        <begin position="33"/>
        <end position="46"/>
    </location>
</feature>
<organism evidence="2 3">
    <name type="scientific">Mobiluncus curtisii</name>
    <dbReference type="NCBI Taxonomy" id="2051"/>
    <lineage>
        <taxon>Bacteria</taxon>
        <taxon>Bacillati</taxon>
        <taxon>Actinomycetota</taxon>
        <taxon>Actinomycetes</taxon>
        <taxon>Actinomycetales</taxon>
        <taxon>Actinomycetaceae</taxon>
        <taxon>Mobiluncus</taxon>
    </lineage>
</organism>
<evidence type="ECO:0000313" key="2">
    <source>
        <dbReference type="EMBL" id="SQB63510.1"/>
    </source>
</evidence>
<protein>
    <submittedName>
        <fullName evidence="2">Uncharacterized protein</fullName>
    </submittedName>
</protein>
<reference evidence="2 3" key="1">
    <citation type="submission" date="2018-06" db="EMBL/GenBank/DDBJ databases">
        <authorList>
            <consortium name="Pathogen Informatics"/>
            <person name="Doyle S."/>
        </authorList>
    </citation>
    <scope>NUCLEOTIDE SEQUENCE [LARGE SCALE GENOMIC DNA]</scope>
    <source>
        <strain evidence="2 3">NCTC11820</strain>
    </source>
</reference>
<feature type="region of interest" description="Disordered" evidence="1">
    <location>
        <begin position="1"/>
        <end position="46"/>
    </location>
</feature>
<evidence type="ECO:0000256" key="1">
    <source>
        <dbReference type="SAM" id="MobiDB-lite"/>
    </source>
</evidence>
<dbReference type="AlphaFoldDB" id="A0A2X3AP30"/>
<dbReference type="GeneID" id="55564558"/>
<evidence type="ECO:0000313" key="3">
    <source>
        <dbReference type="Proteomes" id="UP000250245"/>
    </source>
</evidence>
<accession>A0A2X3AP30</accession>